<reference evidence="1" key="1">
    <citation type="submission" date="2022-02" db="EMBL/GenBank/DDBJ databases">
        <title>Plant Genome Project.</title>
        <authorList>
            <person name="Zhang R.-G."/>
        </authorList>
    </citation>
    <scope>NUCLEOTIDE SEQUENCE</scope>
    <source>
        <strain evidence="1">AT1</strain>
    </source>
</reference>
<gene>
    <name evidence="1" type="ORF">RHMOL_Rhmol10G0084600</name>
</gene>
<evidence type="ECO:0000313" key="1">
    <source>
        <dbReference type="EMBL" id="KAI8534367.1"/>
    </source>
</evidence>
<organism evidence="1 2">
    <name type="scientific">Rhododendron molle</name>
    <name type="common">Chinese azalea</name>
    <name type="synonym">Azalea mollis</name>
    <dbReference type="NCBI Taxonomy" id="49168"/>
    <lineage>
        <taxon>Eukaryota</taxon>
        <taxon>Viridiplantae</taxon>
        <taxon>Streptophyta</taxon>
        <taxon>Embryophyta</taxon>
        <taxon>Tracheophyta</taxon>
        <taxon>Spermatophyta</taxon>
        <taxon>Magnoliopsida</taxon>
        <taxon>eudicotyledons</taxon>
        <taxon>Gunneridae</taxon>
        <taxon>Pentapetalae</taxon>
        <taxon>asterids</taxon>
        <taxon>Ericales</taxon>
        <taxon>Ericaceae</taxon>
        <taxon>Ericoideae</taxon>
        <taxon>Rhodoreae</taxon>
        <taxon>Rhododendron</taxon>
    </lineage>
</organism>
<comment type="caution">
    <text evidence="1">The sequence shown here is derived from an EMBL/GenBank/DDBJ whole genome shotgun (WGS) entry which is preliminary data.</text>
</comment>
<dbReference type="EMBL" id="CM046397">
    <property type="protein sequence ID" value="KAI8534367.1"/>
    <property type="molecule type" value="Genomic_DNA"/>
</dbReference>
<name>A0ACC0M0K0_RHOML</name>
<protein>
    <submittedName>
        <fullName evidence="1">Uncharacterized protein</fullName>
    </submittedName>
</protein>
<dbReference type="Proteomes" id="UP001062846">
    <property type="component" value="Chromosome 10"/>
</dbReference>
<accession>A0ACC0M0K0</accession>
<sequence>MCQVGIVMKLQVISSSFFERGLFGVMVDGGGGWPSGPDCLGFHSRRLVPAVGLYIWERSAWLNGDVEVQWFVRRWLPV</sequence>
<evidence type="ECO:0000313" key="2">
    <source>
        <dbReference type="Proteomes" id="UP001062846"/>
    </source>
</evidence>
<proteinExistence type="predicted"/>
<keyword evidence="2" id="KW-1185">Reference proteome</keyword>